<reference evidence="2 3" key="1">
    <citation type="submission" date="2014-12" db="EMBL/GenBank/DDBJ databases">
        <title>Genome sequencing of Alteromonas marina AD001.</title>
        <authorList>
            <person name="Adrian T.G.S."/>
            <person name="Chan K.G."/>
        </authorList>
    </citation>
    <scope>NUCLEOTIDE SEQUENCE [LARGE SCALE GENOMIC DNA]</scope>
    <source>
        <strain evidence="2 3">AD001</strain>
    </source>
</reference>
<dbReference type="AlphaFoldDB" id="A0A0B3XYL0"/>
<sequence length="118" mass="12524">MKKIIGLAAASLILTSGCATILTEETHKINVTTTSGETTTVTVDGMSQTVPGVVTVKKENKDKVLVADDAKCTDVNLNKEVESAFFINIISGGVFGSSTDYGSDKMWKYQDSVSVPCK</sequence>
<evidence type="ECO:0000256" key="1">
    <source>
        <dbReference type="SAM" id="SignalP"/>
    </source>
</evidence>
<evidence type="ECO:0000313" key="3">
    <source>
        <dbReference type="Proteomes" id="UP000031197"/>
    </source>
</evidence>
<proteinExistence type="predicted"/>
<organism evidence="2 3">
    <name type="scientific">Alteromonas marina</name>
    <dbReference type="NCBI Taxonomy" id="203795"/>
    <lineage>
        <taxon>Bacteria</taxon>
        <taxon>Pseudomonadati</taxon>
        <taxon>Pseudomonadota</taxon>
        <taxon>Gammaproteobacteria</taxon>
        <taxon>Alteromonadales</taxon>
        <taxon>Alteromonadaceae</taxon>
        <taxon>Alteromonas/Salinimonas group</taxon>
        <taxon>Alteromonas</taxon>
    </lineage>
</organism>
<feature type="signal peptide" evidence="1">
    <location>
        <begin position="1"/>
        <end position="21"/>
    </location>
</feature>
<protein>
    <submittedName>
        <fullName evidence="2">Adenosine deaminase</fullName>
    </submittedName>
</protein>
<accession>A0A0B3XYL0</accession>
<name>A0A0B3XYL0_9ALTE</name>
<keyword evidence="3" id="KW-1185">Reference proteome</keyword>
<dbReference type="RefSeq" id="WP_039223413.1">
    <property type="nucleotide sequence ID" value="NZ_JWLW01000066.1"/>
</dbReference>
<dbReference type="EMBL" id="JWLW01000066">
    <property type="protein sequence ID" value="KHT44628.1"/>
    <property type="molecule type" value="Genomic_DNA"/>
</dbReference>
<evidence type="ECO:0000313" key="2">
    <source>
        <dbReference type="EMBL" id="KHT44628.1"/>
    </source>
</evidence>
<dbReference type="PROSITE" id="PS51257">
    <property type="entry name" value="PROKAR_LIPOPROTEIN"/>
    <property type="match status" value="1"/>
</dbReference>
<feature type="chain" id="PRO_5002083437" evidence="1">
    <location>
        <begin position="22"/>
        <end position="118"/>
    </location>
</feature>
<comment type="caution">
    <text evidence="2">The sequence shown here is derived from an EMBL/GenBank/DDBJ whole genome shotgun (WGS) entry which is preliminary data.</text>
</comment>
<keyword evidence="1" id="KW-0732">Signal</keyword>
<dbReference type="OrthoDB" id="194242at2"/>
<gene>
    <name evidence="2" type="ORF">RJ41_17380</name>
</gene>
<dbReference type="Proteomes" id="UP000031197">
    <property type="component" value="Unassembled WGS sequence"/>
</dbReference>